<dbReference type="SMART" id="SM00532">
    <property type="entry name" value="LIGANc"/>
    <property type="match status" value="1"/>
</dbReference>
<feature type="binding site" evidence="14">
    <location>
        <begin position="93"/>
        <end position="94"/>
    </location>
    <ligand>
        <name>NAD(+)</name>
        <dbReference type="ChEBI" id="CHEBI:57540"/>
    </ligand>
</feature>
<dbReference type="GO" id="GO:0006260">
    <property type="term" value="P:DNA replication"/>
    <property type="evidence" value="ECO:0007669"/>
    <property type="project" value="UniProtKB-KW"/>
</dbReference>
<dbReference type="Gene3D" id="3.30.470.30">
    <property type="entry name" value="DNA ligase/mRNA capping enzyme"/>
    <property type="match status" value="1"/>
</dbReference>
<keyword evidence="14" id="KW-0464">Manganese</keyword>
<dbReference type="EMBL" id="FOFZ01000008">
    <property type="protein sequence ID" value="SER23482.1"/>
    <property type="molecule type" value="Genomic_DNA"/>
</dbReference>
<evidence type="ECO:0000313" key="16">
    <source>
        <dbReference type="EMBL" id="SER23482.1"/>
    </source>
</evidence>
<dbReference type="HAMAP" id="MF_01588">
    <property type="entry name" value="DNA_ligase_A"/>
    <property type="match status" value="1"/>
</dbReference>
<dbReference type="SUPFAM" id="SSF50249">
    <property type="entry name" value="Nucleic acid-binding proteins"/>
    <property type="match status" value="1"/>
</dbReference>
<dbReference type="Gene3D" id="2.40.50.140">
    <property type="entry name" value="Nucleic acid-binding proteins"/>
    <property type="match status" value="1"/>
</dbReference>
<dbReference type="NCBIfam" id="TIGR00575">
    <property type="entry name" value="dnlj"/>
    <property type="match status" value="1"/>
</dbReference>
<evidence type="ECO:0000256" key="6">
    <source>
        <dbReference type="ARBA" id="ARBA00022723"/>
    </source>
</evidence>
<evidence type="ECO:0000256" key="14">
    <source>
        <dbReference type="HAMAP-Rule" id="MF_01588"/>
    </source>
</evidence>
<keyword evidence="11 14" id="KW-0234">DNA repair</keyword>
<dbReference type="Pfam" id="PF00533">
    <property type="entry name" value="BRCT"/>
    <property type="match status" value="1"/>
</dbReference>
<comment type="catalytic activity">
    <reaction evidence="12 14">
        <text>NAD(+) + (deoxyribonucleotide)n-3'-hydroxyl + 5'-phospho-(deoxyribonucleotide)m = (deoxyribonucleotide)n+m + AMP + beta-nicotinamide D-nucleotide.</text>
        <dbReference type="EC" id="6.5.1.2"/>
    </reaction>
</comment>
<dbReference type="InterPro" id="IPR004150">
    <property type="entry name" value="NAD_DNA_ligase_OB"/>
</dbReference>
<evidence type="ECO:0000256" key="13">
    <source>
        <dbReference type="ARBA" id="ARBA00060881"/>
    </source>
</evidence>
<dbReference type="PANTHER" id="PTHR23389:SF9">
    <property type="entry name" value="DNA LIGASE"/>
    <property type="match status" value="1"/>
</dbReference>
<dbReference type="EC" id="6.5.1.2" evidence="2 14"/>
<feature type="binding site" evidence="14">
    <location>
        <position position="440"/>
    </location>
    <ligand>
        <name>Zn(2+)</name>
        <dbReference type="ChEBI" id="CHEBI:29105"/>
    </ligand>
</feature>
<dbReference type="FunFam" id="2.40.50.140:FF:000012">
    <property type="entry name" value="DNA ligase"/>
    <property type="match status" value="1"/>
</dbReference>
<dbReference type="InterPro" id="IPR012340">
    <property type="entry name" value="NA-bd_OB-fold"/>
</dbReference>
<dbReference type="InterPro" id="IPR041663">
    <property type="entry name" value="DisA/LigA_HHH"/>
</dbReference>
<name>A0A1H9MIF9_FLAFI</name>
<dbReference type="SUPFAM" id="SSF47781">
    <property type="entry name" value="RuvA domain 2-like"/>
    <property type="match status" value="1"/>
</dbReference>
<evidence type="ECO:0000256" key="7">
    <source>
        <dbReference type="ARBA" id="ARBA00022763"/>
    </source>
</evidence>
<evidence type="ECO:0000259" key="15">
    <source>
        <dbReference type="PROSITE" id="PS50172"/>
    </source>
</evidence>
<reference evidence="17" key="1">
    <citation type="submission" date="2016-10" db="EMBL/GenBank/DDBJ databases">
        <authorList>
            <person name="Varghese N."/>
            <person name="Submissions S."/>
        </authorList>
    </citation>
    <scope>NUCLEOTIDE SEQUENCE [LARGE SCALE GENOMIC DNA]</scope>
    <source>
        <strain evidence="17">DSM 15719</strain>
    </source>
</reference>
<dbReference type="FunFam" id="1.10.150.20:FF:000007">
    <property type="entry name" value="DNA ligase"/>
    <property type="match status" value="1"/>
</dbReference>
<feature type="binding site" evidence="14">
    <location>
        <position position="183"/>
    </location>
    <ligand>
        <name>NAD(+)</name>
        <dbReference type="ChEBI" id="CHEBI:57540"/>
    </ligand>
</feature>
<comment type="similarity">
    <text evidence="13 14">Belongs to the NAD-dependent DNA ligase family. LigA subfamily.</text>
</comment>
<dbReference type="CDD" id="cd00114">
    <property type="entry name" value="LIGANc"/>
    <property type="match status" value="1"/>
</dbReference>
<feature type="binding site" evidence="14">
    <location>
        <position position="124"/>
    </location>
    <ligand>
        <name>NAD(+)</name>
        <dbReference type="ChEBI" id="CHEBI:57540"/>
    </ligand>
</feature>
<gene>
    <name evidence="14" type="primary">ligA</name>
    <name evidence="16" type="ORF">SAMN05444355_108109</name>
</gene>
<feature type="binding site" evidence="14">
    <location>
        <position position="419"/>
    </location>
    <ligand>
        <name>Zn(2+)</name>
        <dbReference type="ChEBI" id="CHEBI:29105"/>
    </ligand>
</feature>
<feature type="binding site" evidence="14">
    <location>
        <position position="298"/>
    </location>
    <ligand>
        <name>NAD(+)</name>
        <dbReference type="ChEBI" id="CHEBI:57540"/>
    </ligand>
</feature>
<dbReference type="Pfam" id="PF03119">
    <property type="entry name" value="DNA_ligase_ZBD"/>
    <property type="match status" value="1"/>
</dbReference>
<dbReference type="InterPro" id="IPR036420">
    <property type="entry name" value="BRCT_dom_sf"/>
</dbReference>
<comment type="function">
    <text evidence="1 14">DNA ligase that catalyzes the formation of phosphodiester linkages between 5'-phosphoryl and 3'-hydroxyl groups in double-stranded DNA using NAD as a coenzyme and as the energy source for the reaction. It is essential for DNA replication and repair of damaged DNA.</text>
</comment>
<keyword evidence="7 14" id="KW-0227">DNA damage</keyword>
<dbReference type="SMART" id="SM00292">
    <property type="entry name" value="BRCT"/>
    <property type="match status" value="1"/>
</dbReference>
<dbReference type="CDD" id="cd17748">
    <property type="entry name" value="BRCT_DNA_ligase_like"/>
    <property type="match status" value="1"/>
</dbReference>
<keyword evidence="8 14" id="KW-0862">Zinc</keyword>
<dbReference type="Gene3D" id="1.10.150.20">
    <property type="entry name" value="5' to 3' exonuclease, C-terminal subdomain"/>
    <property type="match status" value="2"/>
</dbReference>
<dbReference type="InterPro" id="IPR001679">
    <property type="entry name" value="DNA_ligase"/>
</dbReference>
<feature type="binding site" evidence="14">
    <location>
        <position position="322"/>
    </location>
    <ligand>
        <name>NAD(+)</name>
        <dbReference type="ChEBI" id="CHEBI:57540"/>
    </ligand>
</feature>
<dbReference type="Pfam" id="PF01653">
    <property type="entry name" value="DNA_ligase_aden"/>
    <property type="match status" value="1"/>
</dbReference>
<keyword evidence="5 14" id="KW-0235">DNA replication</keyword>
<keyword evidence="9 14" id="KW-0460">Magnesium</keyword>
<dbReference type="SUPFAM" id="SSF52113">
    <property type="entry name" value="BRCT domain"/>
    <property type="match status" value="1"/>
</dbReference>
<dbReference type="SUPFAM" id="SSF56091">
    <property type="entry name" value="DNA ligase/mRNA capping enzyme, catalytic domain"/>
    <property type="match status" value="1"/>
</dbReference>
<dbReference type="NCBIfam" id="NF005932">
    <property type="entry name" value="PRK07956.1"/>
    <property type="match status" value="1"/>
</dbReference>
<accession>A0A1H9MIF9</accession>
<dbReference type="PIRSF" id="PIRSF001604">
    <property type="entry name" value="LigA"/>
    <property type="match status" value="1"/>
</dbReference>
<dbReference type="Gene3D" id="6.20.10.30">
    <property type="match status" value="1"/>
</dbReference>
<sequence>MRFSITKIANFFSMDVQNTIQKLRDELNQHNYNYYVLDSPTISDYEFDITLTQLQDLENKHPEYFDESSPTQRVGGTITKNFKTVRHEYRMYSLDNSYSKEDLIDWEKRIQKVLGDVPLEYTCELKYDGASISITYEHGKLKRAVTRGDGFQGDDVTSNIKTIKSVPLQLKGNFPEKFDVRGEIILPFAGFERMNQELIEIGETPYSNPRNTASGSLKLKESAEVAKRPLDCLLYFLIGNNLPFNTQFDGLEKGRNWGFKVPKEAKLANNLEEVFQFIDYWDVHRHELPYETDGVVLKVNSFQYQDELGYTAKSPRWAIAYKFKSEQVSTKLNSISYQVGRTGAITPVANLEAVQLAGTVVKRASLHNADQIEKLDIRVGDTVFVEKGGEIIPKIIAVDLSKRPENTEKTKYITNCPECNTKLVRNEGEANHYCPNFYGCPPQIIGRIQHYISRKAMDIEGLGGETVALLFNNGLVHNYADLYELTVDQILPLERMAQKSAENLVNGVQKSKDIPFENVLYALGIRFVGETVAKKLAKHYKTIVSLSQATLMDLVLVDEIGERIAQSVLDFFSNEENVRIINQLKQHGVQFEIIEKVNPNATTILAAKIFVVSGVFEKFSRDELKKAIEENGGKVGSSISSKTDYVIAGDNMGPAKLEKAAKLNISIISETDFIKMINEA</sequence>
<dbReference type="FunFam" id="3.30.470.30:FF:000001">
    <property type="entry name" value="DNA ligase"/>
    <property type="match status" value="1"/>
</dbReference>
<dbReference type="Pfam" id="PF22745">
    <property type="entry name" value="Nlig-Ia"/>
    <property type="match status" value="1"/>
</dbReference>
<dbReference type="PANTHER" id="PTHR23389">
    <property type="entry name" value="CHROMOSOME TRANSMISSION FIDELITY FACTOR 18"/>
    <property type="match status" value="1"/>
</dbReference>
<feature type="active site" description="N6-AMP-lysine intermediate" evidence="14">
    <location>
        <position position="126"/>
    </location>
</feature>
<dbReference type="GO" id="GO:0005829">
    <property type="term" value="C:cytosol"/>
    <property type="evidence" value="ECO:0007669"/>
    <property type="project" value="TreeGrafter"/>
</dbReference>
<dbReference type="Proteomes" id="UP000183658">
    <property type="component" value="Unassembled WGS sequence"/>
</dbReference>
<evidence type="ECO:0000256" key="11">
    <source>
        <dbReference type="ARBA" id="ARBA00023204"/>
    </source>
</evidence>
<evidence type="ECO:0000256" key="5">
    <source>
        <dbReference type="ARBA" id="ARBA00022705"/>
    </source>
</evidence>
<dbReference type="InterPro" id="IPR001357">
    <property type="entry name" value="BRCT_dom"/>
</dbReference>
<dbReference type="Gene3D" id="1.10.287.610">
    <property type="entry name" value="Helix hairpin bin"/>
    <property type="match status" value="1"/>
</dbReference>
<evidence type="ECO:0000313" key="17">
    <source>
        <dbReference type="Proteomes" id="UP000183658"/>
    </source>
</evidence>
<feature type="binding site" evidence="14">
    <location>
        <position position="416"/>
    </location>
    <ligand>
        <name>Zn(2+)</name>
        <dbReference type="ChEBI" id="CHEBI:29105"/>
    </ligand>
</feature>
<proteinExistence type="inferred from homology"/>
<keyword evidence="4 14" id="KW-0436">Ligase</keyword>
<dbReference type="GO" id="GO:0006281">
    <property type="term" value="P:DNA repair"/>
    <property type="evidence" value="ECO:0007669"/>
    <property type="project" value="UniProtKB-KW"/>
</dbReference>
<feature type="binding site" evidence="14">
    <location>
        <position position="147"/>
    </location>
    <ligand>
        <name>NAD(+)</name>
        <dbReference type="ChEBI" id="CHEBI:57540"/>
    </ligand>
</feature>
<evidence type="ECO:0000256" key="2">
    <source>
        <dbReference type="ARBA" id="ARBA00012722"/>
    </source>
</evidence>
<evidence type="ECO:0000256" key="10">
    <source>
        <dbReference type="ARBA" id="ARBA00023027"/>
    </source>
</evidence>
<evidence type="ECO:0000256" key="12">
    <source>
        <dbReference type="ARBA" id="ARBA00034005"/>
    </source>
</evidence>
<feature type="binding site" evidence="14">
    <location>
        <position position="434"/>
    </location>
    <ligand>
        <name>Zn(2+)</name>
        <dbReference type="ChEBI" id="CHEBI:29105"/>
    </ligand>
</feature>
<dbReference type="Pfam" id="PF03120">
    <property type="entry name" value="OB_DNA_ligase"/>
    <property type="match status" value="1"/>
</dbReference>
<dbReference type="InterPro" id="IPR013839">
    <property type="entry name" value="DNAligase_adenylation"/>
</dbReference>
<dbReference type="FunFam" id="1.10.287.610:FF:000002">
    <property type="entry name" value="DNA ligase"/>
    <property type="match status" value="1"/>
</dbReference>
<dbReference type="InterPro" id="IPR013840">
    <property type="entry name" value="DNAligase_N"/>
</dbReference>
<evidence type="ECO:0000256" key="1">
    <source>
        <dbReference type="ARBA" id="ARBA00004067"/>
    </source>
</evidence>
<keyword evidence="17" id="KW-1185">Reference proteome</keyword>
<comment type="cofactor">
    <cofactor evidence="14">
        <name>Mg(2+)</name>
        <dbReference type="ChEBI" id="CHEBI:18420"/>
    </cofactor>
    <cofactor evidence="14">
        <name>Mn(2+)</name>
        <dbReference type="ChEBI" id="CHEBI:29035"/>
    </cofactor>
</comment>
<feature type="binding site" evidence="14">
    <location>
        <begin position="44"/>
        <end position="48"/>
    </location>
    <ligand>
        <name>NAD(+)</name>
        <dbReference type="ChEBI" id="CHEBI:57540"/>
    </ligand>
</feature>
<evidence type="ECO:0000256" key="9">
    <source>
        <dbReference type="ARBA" id="ARBA00022842"/>
    </source>
</evidence>
<dbReference type="Gene3D" id="3.40.50.10190">
    <property type="entry name" value="BRCT domain"/>
    <property type="match status" value="1"/>
</dbReference>
<dbReference type="PROSITE" id="PS50172">
    <property type="entry name" value="BRCT"/>
    <property type="match status" value="1"/>
</dbReference>
<keyword evidence="6 14" id="KW-0479">Metal-binding</keyword>
<dbReference type="Pfam" id="PF12826">
    <property type="entry name" value="HHH_2"/>
    <property type="match status" value="1"/>
</dbReference>
<organism evidence="16 17">
    <name type="scientific">Flavobacterium frigoris</name>
    <dbReference type="NCBI Taxonomy" id="229204"/>
    <lineage>
        <taxon>Bacteria</taxon>
        <taxon>Pseudomonadati</taxon>
        <taxon>Bacteroidota</taxon>
        <taxon>Flavobacteriia</taxon>
        <taxon>Flavobacteriales</taxon>
        <taxon>Flavobacteriaceae</taxon>
        <taxon>Flavobacterium</taxon>
    </lineage>
</organism>
<keyword evidence="10 14" id="KW-0520">NAD</keyword>
<evidence type="ECO:0000256" key="3">
    <source>
        <dbReference type="ARBA" id="ARBA00013308"/>
    </source>
</evidence>
<dbReference type="InterPro" id="IPR010994">
    <property type="entry name" value="RuvA_2-like"/>
</dbReference>
<dbReference type="GO" id="GO:0003911">
    <property type="term" value="F:DNA ligase (NAD+) activity"/>
    <property type="evidence" value="ECO:0007669"/>
    <property type="project" value="UniProtKB-UniRule"/>
</dbReference>
<evidence type="ECO:0000256" key="4">
    <source>
        <dbReference type="ARBA" id="ARBA00022598"/>
    </source>
</evidence>
<dbReference type="AlphaFoldDB" id="A0A1H9MIF9"/>
<feature type="domain" description="BRCT" evidence="15">
    <location>
        <begin position="600"/>
        <end position="680"/>
    </location>
</feature>
<evidence type="ECO:0000256" key="8">
    <source>
        <dbReference type="ARBA" id="ARBA00022833"/>
    </source>
</evidence>
<dbReference type="InterPro" id="IPR004149">
    <property type="entry name" value="Znf_DNAligase_C4"/>
</dbReference>
<dbReference type="GO" id="GO:0046872">
    <property type="term" value="F:metal ion binding"/>
    <property type="evidence" value="ECO:0007669"/>
    <property type="project" value="UniProtKB-KW"/>
</dbReference>
<protein>
    <recommendedName>
        <fullName evidence="3 14">DNA ligase</fullName>
        <ecNumber evidence="2 14">6.5.1.2</ecNumber>
    </recommendedName>
    <alternativeName>
        <fullName evidence="14">Polydeoxyribonucleotide synthase [NAD(+)]</fullName>
    </alternativeName>
</protein>
<dbReference type="FunFam" id="1.10.150.20:FF:000006">
    <property type="entry name" value="DNA ligase"/>
    <property type="match status" value="1"/>
</dbReference>